<dbReference type="Proteomes" id="UP001197093">
    <property type="component" value="Unassembled WGS sequence"/>
</dbReference>
<dbReference type="GO" id="GO:0005524">
    <property type="term" value="F:ATP binding"/>
    <property type="evidence" value="ECO:0007669"/>
    <property type="project" value="InterPro"/>
</dbReference>
<dbReference type="InterPro" id="IPR011009">
    <property type="entry name" value="Kinase-like_dom_sf"/>
</dbReference>
<name>A0AAD4HZ21_9PEZI</name>
<gene>
    <name evidence="3" type="ORF">NEMBOFW57_006012</name>
</gene>
<dbReference type="GO" id="GO:0004674">
    <property type="term" value="F:protein serine/threonine kinase activity"/>
    <property type="evidence" value="ECO:0007669"/>
    <property type="project" value="TreeGrafter"/>
</dbReference>
<evidence type="ECO:0000256" key="1">
    <source>
        <dbReference type="SAM" id="MobiDB-lite"/>
    </source>
</evidence>
<evidence type="ECO:0000313" key="3">
    <source>
        <dbReference type="EMBL" id="KAG7289637.1"/>
    </source>
</evidence>
<dbReference type="InterPro" id="IPR000719">
    <property type="entry name" value="Prot_kinase_dom"/>
</dbReference>
<comment type="caution">
    <text evidence="3">The sequence shown here is derived from an EMBL/GenBank/DDBJ whole genome shotgun (WGS) entry which is preliminary data.</text>
</comment>
<feature type="domain" description="Protein kinase" evidence="2">
    <location>
        <begin position="35"/>
        <end position="330"/>
    </location>
</feature>
<dbReference type="GO" id="GO:0044773">
    <property type="term" value="P:mitotic DNA damage checkpoint signaling"/>
    <property type="evidence" value="ECO:0007669"/>
    <property type="project" value="TreeGrafter"/>
</dbReference>
<feature type="compositionally biased region" description="Basic and acidic residues" evidence="1">
    <location>
        <begin position="307"/>
        <end position="330"/>
    </location>
</feature>
<protein>
    <recommendedName>
        <fullName evidence="2">Protein kinase domain-containing protein</fullName>
    </recommendedName>
</protein>
<accession>A0AAD4HZ21</accession>
<dbReference type="SUPFAM" id="SSF56112">
    <property type="entry name" value="Protein kinase-like (PK-like)"/>
    <property type="match status" value="1"/>
</dbReference>
<keyword evidence="4" id="KW-1185">Reference proteome</keyword>
<dbReference type="EMBL" id="JAHCVI010000002">
    <property type="protein sequence ID" value="KAG7289637.1"/>
    <property type="molecule type" value="Genomic_DNA"/>
</dbReference>
<dbReference type="SMART" id="SM00220">
    <property type="entry name" value="S_TKc"/>
    <property type="match status" value="1"/>
</dbReference>
<organism evidence="3 4">
    <name type="scientific">Staphylotrichum longicolle</name>
    <dbReference type="NCBI Taxonomy" id="669026"/>
    <lineage>
        <taxon>Eukaryota</taxon>
        <taxon>Fungi</taxon>
        <taxon>Dikarya</taxon>
        <taxon>Ascomycota</taxon>
        <taxon>Pezizomycotina</taxon>
        <taxon>Sordariomycetes</taxon>
        <taxon>Sordariomycetidae</taxon>
        <taxon>Sordariales</taxon>
        <taxon>Chaetomiaceae</taxon>
        <taxon>Staphylotrichum</taxon>
    </lineage>
</organism>
<evidence type="ECO:0000313" key="4">
    <source>
        <dbReference type="Proteomes" id="UP001197093"/>
    </source>
</evidence>
<dbReference type="Gene3D" id="1.10.510.10">
    <property type="entry name" value="Transferase(Phosphotransferase) domain 1"/>
    <property type="match status" value="1"/>
</dbReference>
<dbReference type="Pfam" id="PF00069">
    <property type="entry name" value="Pkinase"/>
    <property type="match status" value="1"/>
</dbReference>
<dbReference type="GO" id="GO:0005737">
    <property type="term" value="C:cytoplasm"/>
    <property type="evidence" value="ECO:0007669"/>
    <property type="project" value="TreeGrafter"/>
</dbReference>
<reference evidence="3" key="1">
    <citation type="submission" date="2023-02" db="EMBL/GenBank/DDBJ databases">
        <authorList>
            <person name="Palmer J.M."/>
        </authorList>
    </citation>
    <scope>NUCLEOTIDE SEQUENCE</scope>
    <source>
        <strain evidence="3">FW57</strain>
    </source>
</reference>
<sequence>MDAHSTKPTILSLQDLDAVVETRNPETGAFEYITFYTFANNDAAYFGQLPKARDEASMQDFSDALELVPEHHIFPLLPLDTELTIAPEVREEDGFFIKRPNMAMYELFVDQESDDMDGFLARLLLSEARIMQRLSQHPHPHIVRYHGVRARRGRITGLVMDKHQITLLEHVRQGRDIEQVGFMRAMESAVAHLHSLGLAHNDINPENIMVGPDSLPVLIDFGSCQPFGKRLMTSGTPGWVESDDTHSRLEHDAFALGKLREWFKKPWFEAPGGVDKEGDVDTDKGGVVGTDKAIDEQESFEKSGVVDTDKAIDQQKSVEKGGEVDGESEK</sequence>
<evidence type="ECO:0000259" key="2">
    <source>
        <dbReference type="PROSITE" id="PS50011"/>
    </source>
</evidence>
<dbReference type="PANTHER" id="PTHR44167:SF24">
    <property type="entry name" value="SERINE_THREONINE-PROTEIN KINASE CHK2"/>
    <property type="match status" value="1"/>
</dbReference>
<feature type="compositionally biased region" description="Basic and acidic residues" evidence="1">
    <location>
        <begin position="274"/>
        <end position="284"/>
    </location>
</feature>
<dbReference type="AlphaFoldDB" id="A0AAD4HZ21"/>
<dbReference type="PROSITE" id="PS50011">
    <property type="entry name" value="PROTEIN_KINASE_DOM"/>
    <property type="match status" value="1"/>
</dbReference>
<proteinExistence type="predicted"/>
<dbReference type="GO" id="GO:0005634">
    <property type="term" value="C:nucleus"/>
    <property type="evidence" value="ECO:0007669"/>
    <property type="project" value="TreeGrafter"/>
</dbReference>
<feature type="region of interest" description="Disordered" evidence="1">
    <location>
        <begin position="273"/>
        <end position="330"/>
    </location>
</feature>
<feature type="compositionally biased region" description="Basic and acidic residues" evidence="1">
    <location>
        <begin position="292"/>
        <end position="301"/>
    </location>
</feature>
<dbReference type="PANTHER" id="PTHR44167">
    <property type="entry name" value="OVARIAN-SPECIFIC SERINE/THREONINE-PROTEIN KINASE LOK-RELATED"/>
    <property type="match status" value="1"/>
</dbReference>